<sequence>MVRSVDPRVIRTRRLLIDALTKLIITNGEEAISIRDIVREAEVNRSTFYLHFQDKQDILMHLYDDLLSKFISSLKYPQYVYEVAVQEYKSQEKPIPAHTAMFDHIERYAELYQKVLKENEFRERVNEVIKREVLLFTDNVMEATFMANGSVGLILYWLENGRKESVLEMSRWLTHITLFPLGKFNKSM</sequence>
<dbReference type="PROSITE" id="PS50977">
    <property type="entry name" value="HTH_TETR_2"/>
    <property type="match status" value="1"/>
</dbReference>
<keyword evidence="1 2" id="KW-0238">DNA-binding</keyword>
<dbReference type="Pfam" id="PF14278">
    <property type="entry name" value="TetR_C_8"/>
    <property type="match status" value="1"/>
</dbReference>
<evidence type="ECO:0000256" key="2">
    <source>
        <dbReference type="PROSITE-ProRule" id="PRU00335"/>
    </source>
</evidence>
<organism evidence="4 5">
    <name type="scientific">Paenibacillus yanchengensis</name>
    <dbReference type="NCBI Taxonomy" id="2035833"/>
    <lineage>
        <taxon>Bacteria</taxon>
        <taxon>Bacillati</taxon>
        <taxon>Bacillota</taxon>
        <taxon>Bacilli</taxon>
        <taxon>Bacillales</taxon>
        <taxon>Paenibacillaceae</taxon>
        <taxon>Paenibacillus</taxon>
    </lineage>
</organism>
<proteinExistence type="predicted"/>
<evidence type="ECO:0000313" key="4">
    <source>
        <dbReference type="EMBL" id="MFD2115573.1"/>
    </source>
</evidence>
<name>A0ABW4YJB5_9BACL</name>
<evidence type="ECO:0000313" key="5">
    <source>
        <dbReference type="Proteomes" id="UP001597362"/>
    </source>
</evidence>
<protein>
    <submittedName>
        <fullName evidence="4">TetR/AcrR family transcriptional regulator</fullName>
    </submittedName>
</protein>
<dbReference type="PANTHER" id="PTHR43479:SF7">
    <property type="entry name" value="TETR-FAMILY TRANSCRIPTIONAL REGULATOR"/>
    <property type="match status" value="1"/>
</dbReference>
<reference evidence="5" key="1">
    <citation type="journal article" date="2019" name="Int. J. Syst. Evol. Microbiol.">
        <title>The Global Catalogue of Microorganisms (GCM) 10K type strain sequencing project: providing services to taxonomists for standard genome sequencing and annotation.</title>
        <authorList>
            <consortium name="The Broad Institute Genomics Platform"/>
            <consortium name="The Broad Institute Genome Sequencing Center for Infectious Disease"/>
            <person name="Wu L."/>
            <person name="Ma J."/>
        </authorList>
    </citation>
    <scope>NUCLEOTIDE SEQUENCE [LARGE SCALE GENOMIC DNA]</scope>
    <source>
        <strain evidence="5">GH52</strain>
    </source>
</reference>
<dbReference type="InterPro" id="IPR039532">
    <property type="entry name" value="TetR_C_Firmicutes"/>
</dbReference>
<dbReference type="InterPro" id="IPR001647">
    <property type="entry name" value="HTH_TetR"/>
</dbReference>
<dbReference type="EMBL" id="JBHUHO010000020">
    <property type="protein sequence ID" value="MFD2115573.1"/>
    <property type="molecule type" value="Genomic_DNA"/>
</dbReference>
<gene>
    <name evidence="4" type="ORF">ACFSJH_07490</name>
</gene>
<dbReference type="RefSeq" id="WP_377770857.1">
    <property type="nucleotide sequence ID" value="NZ_JBHUHO010000020.1"/>
</dbReference>
<dbReference type="SUPFAM" id="SSF46689">
    <property type="entry name" value="Homeodomain-like"/>
    <property type="match status" value="1"/>
</dbReference>
<keyword evidence="5" id="KW-1185">Reference proteome</keyword>
<feature type="DNA-binding region" description="H-T-H motif" evidence="2">
    <location>
        <begin position="33"/>
        <end position="52"/>
    </location>
</feature>
<evidence type="ECO:0000256" key="1">
    <source>
        <dbReference type="ARBA" id="ARBA00023125"/>
    </source>
</evidence>
<dbReference type="InterPro" id="IPR050624">
    <property type="entry name" value="HTH-type_Tx_Regulator"/>
</dbReference>
<evidence type="ECO:0000259" key="3">
    <source>
        <dbReference type="PROSITE" id="PS50977"/>
    </source>
</evidence>
<comment type="caution">
    <text evidence="4">The sequence shown here is derived from an EMBL/GenBank/DDBJ whole genome shotgun (WGS) entry which is preliminary data.</text>
</comment>
<dbReference type="PANTHER" id="PTHR43479">
    <property type="entry name" value="ACREF/ENVCD OPERON REPRESSOR-RELATED"/>
    <property type="match status" value="1"/>
</dbReference>
<dbReference type="Proteomes" id="UP001597362">
    <property type="component" value="Unassembled WGS sequence"/>
</dbReference>
<dbReference type="PRINTS" id="PR00455">
    <property type="entry name" value="HTHTETR"/>
</dbReference>
<dbReference type="InterPro" id="IPR009057">
    <property type="entry name" value="Homeodomain-like_sf"/>
</dbReference>
<dbReference type="Pfam" id="PF00440">
    <property type="entry name" value="TetR_N"/>
    <property type="match status" value="1"/>
</dbReference>
<accession>A0ABW4YJB5</accession>
<dbReference type="Gene3D" id="1.10.357.10">
    <property type="entry name" value="Tetracycline Repressor, domain 2"/>
    <property type="match status" value="1"/>
</dbReference>
<feature type="domain" description="HTH tetR-type" evidence="3">
    <location>
        <begin position="10"/>
        <end position="70"/>
    </location>
</feature>